<dbReference type="CDD" id="cd20273">
    <property type="entry name" value="Complex1_LYR_unchar"/>
    <property type="match status" value="1"/>
</dbReference>
<dbReference type="AlphaFoldDB" id="W9WTN1"/>
<protein>
    <submittedName>
        <fullName evidence="2">Uncharacterized protein</fullName>
    </submittedName>
</protein>
<sequence>MPRILAPHKSGLHRLACKSDICLALYKSLLRESTRVGAAIESPAVTKTLQSLIRFRFHRDRKLLSPSQIANGIKAGHGSLSLLRECTTKSGDALHKLSQTLEQVTLQAESISAYRAELASRWKPPPPRRHAHLENLRRVASKANHISTPESPRIFQHPRPISELKSGIRKVPNLILAQGVPLLKYPGPTPVLMNRVLKNKILWGVRKWAQHQDISEKIQHGEWEDEWDIILAREQGITESDEAANGNGQVGRWGEQAEKGGEETSSVINMHFVNPKRYSIGNEKNNNQPPSRFVPRATRVSWTLALRQVDRQLEQAVQARGRQYAELGDKYWQVVLKERELKERERREKKHARRMARKQATSIFGTAERDGPVSSVSSGFI</sequence>
<dbReference type="Proteomes" id="UP000019471">
    <property type="component" value="Unassembled WGS sequence"/>
</dbReference>
<dbReference type="OrthoDB" id="6508832at2759"/>
<evidence type="ECO:0000313" key="2">
    <source>
        <dbReference type="EMBL" id="EXJ71303.1"/>
    </source>
</evidence>
<comment type="caution">
    <text evidence="2">The sequence shown here is derived from an EMBL/GenBank/DDBJ whole genome shotgun (WGS) entry which is preliminary data.</text>
</comment>
<dbReference type="InterPro" id="IPR046896">
    <property type="entry name" value="Cup1-like_N"/>
</dbReference>
<organism evidence="2 3">
    <name type="scientific">Cladophialophora psammophila CBS 110553</name>
    <dbReference type="NCBI Taxonomy" id="1182543"/>
    <lineage>
        <taxon>Eukaryota</taxon>
        <taxon>Fungi</taxon>
        <taxon>Dikarya</taxon>
        <taxon>Ascomycota</taxon>
        <taxon>Pezizomycotina</taxon>
        <taxon>Eurotiomycetes</taxon>
        <taxon>Chaetothyriomycetidae</taxon>
        <taxon>Chaetothyriales</taxon>
        <taxon>Herpotrichiellaceae</taxon>
        <taxon>Cladophialophora</taxon>
    </lineage>
</organism>
<dbReference type="HOGENOM" id="CLU_042937_1_1_1"/>
<evidence type="ECO:0000313" key="3">
    <source>
        <dbReference type="Proteomes" id="UP000019471"/>
    </source>
</evidence>
<name>W9WTN1_9EURO</name>
<dbReference type="eggNOG" id="ENOG502S4VH">
    <property type="taxonomic scope" value="Eukaryota"/>
</dbReference>
<dbReference type="GeneID" id="19189829"/>
<feature type="region of interest" description="Disordered" evidence="1">
    <location>
        <begin position="345"/>
        <end position="381"/>
    </location>
</feature>
<accession>W9WTN1</accession>
<keyword evidence="3" id="KW-1185">Reference proteome</keyword>
<dbReference type="EMBL" id="AMGX01000007">
    <property type="protein sequence ID" value="EXJ71303.1"/>
    <property type="molecule type" value="Genomic_DNA"/>
</dbReference>
<reference evidence="2 3" key="1">
    <citation type="submission" date="2013-03" db="EMBL/GenBank/DDBJ databases">
        <title>The Genome Sequence of Cladophialophora psammophila CBS 110553.</title>
        <authorList>
            <consortium name="The Broad Institute Genomics Platform"/>
            <person name="Cuomo C."/>
            <person name="de Hoog S."/>
            <person name="Gorbushina A."/>
            <person name="Walker B."/>
            <person name="Young S.K."/>
            <person name="Zeng Q."/>
            <person name="Gargeya S."/>
            <person name="Fitzgerald M."/>
            <person name="Haas B."/>
            <person name="Abouelleil A."/>
            <person name="Allen A.W."/>
            <person name="Alvarado L."/>
            <person name="Arachchi H.M."/>
            <person name="Berlin A.M."/>
            <person name="Chapman S.B."/>
            <person name="Gainer-Dewar J."/>
            <person name="Goldberg J."/>
            <person name="Griggs A."/>
            <person name="Gujja S."/>
            <person name="Hansen M."/>
            <person name="Howarth C."/>
            <person name="Imamovic A."/>
            <person name="Ireland A."/>
            <person name="Larimer J."/>
            <person name="McCowan C."/>
            <person name="Murphy C."/>
            <person name="Pearson M."/>
            <person name="Poon T.W."/>
            <person name="Priest M."/>
            <person name="Roberts A."/>
            <person name="Saif S."/>
            <person name="Shea T."/>
            <person name="Sisk P."/>
            <person name="Sykes S."/>
            <person name="Wortman J."/>
            <person name="Nusbaum C."/>
            <person name="Birren B."/>
        </authorList>
    </citation>
    <scope>NUCLEOTIDE SEQUENCE [LARGE SCALE GENOMIC DNA]</scope>
    <source>
        <strain evidence="2 3">CBS 110553</strain>
    </source>
</reference>
<dbReference type="RefSeq" id="XP_007743902.1">
    <property type="nucleotide sequence ID" value="XM_007745712.1"/>
</dbReference>
<gene>
    <name evidence="2" type="ORF">A1O5_05109</name>
</gene>
<feature type="compositionally biased region" description="Basic residues" evidence="1">
    <location>
        <begin position="347"/>
        <end position="357"/>
    </location>
</feature>
<proteinExistence type="predicted"/>
<dbReference type="STRING" id="1182543.W9WTN1"/>
<evidence type="ECO:0000256" key="1">
    <source>
        <dbReference type="SAM" id="MobiDB-lite"/>
    </source>
</evidence>